<protein>
    <submittedName>
        <fullName evidence="1">Uncharacterized protein</fullName>
    </submittedName>
</protein>
<keyword evidence="2" id="KW-1185">Reference proteome</keyword>
<comment type="caution">
    <text evidence="1">The sequence shown here is derived from an EMBL/GenBank/DDBJ whole genome shotgun (WGS) entry which is preliminary data.</text>
</comment>
<sequence>MERSEDIDAKLEKFEHLFPSSNVAEQGAMREEFHGTCQVDPATGQQ</sequence>
<dbReference type="RefSeq" id="WP_386734105.1">
    <property type="nucleotide sequence ID" value="NZ_JBHRXI010000002.1"/>
</dbReference>
<dbReference type="Proteomes" id="UP001595629">
    <property type="component" value="Unassembled WGS sequence"/>
</dbReference>
<accession>A0ABV7TDN5</accession>
<proteinExistence type="predicted"/>
<gene>
    <name evidence="1" type="ORF">ACFORG_04010</name>
</gene>
<reference evidence="2" key="1">
    <citation type="journal article" date="2019" name="Int. J. Syst. Evol. Microbiol.">
        <title>The Global Catalogue of Microorganisms (GCM) 10K type strain sequencing project: providing services to taxonomists for standard genome sequencing and annotation.</title>
        <authorList>
            <consortium name="The Broad Institute Genomics Platform"/>
            <consortium name="The Broad Institute Genome Sequencing Center for Infectious Disease"/>
            <person name="Wu L."/>
            <person name="Ma J."/>
        </authorList>
    </citation>
    <scope>NUCLEOTIDE SEQUENCE [LARGE SCALE GENOMIC DNA]</scope>
    <source>
        <strain evidence="2">KCTC 42911</strain>
    </source>
</reference>
<evidence type="ECO:0000313" key="2">
    <source>
        <dbReference type="Proteomes" id="UP001595629"/>
    </source>
</evidence>
<name>A0ABV7TDN5_9RHOB</name>
<evidence type="ECO:0000313" key="1">
    <source>
        <dbReference type="EMBL" id="MFC3612917.1"/>
    </source>
</evidence>
<dbReference type="EMBL" id="JBHRXI010000002">
    <property type="protein sequence ID" value="MFC3612917.1"/>
    <property type="molecule type" value="Genomic_DNA"/>
</dbReference>
<organism evidence="1 2">
    <name type="scientific">Lutimaribacter marinistellae</name>
    <dbReference type="NCBI Taxonomy" id="1820329"/>
    <lineage>
        <taxon>Bacteria</taxon>
        <taxon>Pseudomonadati</taxon>
        <taxon>Pseudomonadota</taxon>
        <taxon>Alphaproteobacteria</taxon>
        <taxon>Rhodobacterales</taxon>
        <taxon>Roseobacteraceae</taxon>
        <taxon>Lutimaribacter</taxon>
    </lineage>
</organism>